<dbReference type="Proteomes" id="UP000216454">
    <property type="component" value="Unassembled WGS sequence"/>
</dbReference>
<dbReference type="GO" id="GO:0055085">
    <property type="term" value="P:transmembrane transport"/>
    <property type="evidence" value="ECO:0007669"/>
    <property type="project" value="InterPro"/>
</dbReference>
<keyword evidence="2 7" id="KW-0813">Transport</keyword>
<dbReference type="GO" id="GO:0005886">
    <property type="term" value="C:plasma membrane"/>
    <property type="evidence" value="ECO:0007669"/>
    <property type="project" value="UniProtKB-SubCell"/>
</dbReference>
<organism evidence="10 11">
    <name type="scientific">Pseudoscardovia suis</name>
    <dbReference type="NCBI Taxonomy" id="987063"/>
    <lineage>
        <taxon>Bacteria</taxon>
        <taxon>Bacillati</taxon>
        <taxon>Actinomycetota</taxon>
        <taxon>Actinomycetes</taxon>
        <taxon>Bifidobacteriales</taxon>
        <taxon>Bifidobacteriaceae</taxon>
        <taxon>Pseudoscardovia</taxon>
    </lineage>
</organism>
<dbReference type="PANTHER" id="PTHR43163">
    <property type="entry name" value="DIPEPTIDE TRANSPORT SYSTEM PERMEASE PROTEIN DPPB-RELATED"/>
    <property type="match status" value="1"/>
</dbReference>
<evidence type="ECO:0000256" key="7">
    <source>
        <dbReference type="RuleBase" id="RU363032"/>
    </source>
</evidence>
<feature type="domain" description="ABC transmembrane type-1" evidence="9">
    <location>
        <begin position="157"/>
        <end position="370"/>
    </location>
</feature>
<reference evidence="10 11" key="1">
    <citation type="journal article" date="2017" name="BMC Genomics">
        <title>Comparative genomic and phylogenomic analyses of the Bifidobacteriaceae family.</title>
        <authorList>
            <person name="Lugli G.A."/>
            <person name="Milani C."/>
            <person name="Turroni F."/>
            <person name="Duranti S."/>
            <person name="Mancabelli L."/>
            <person name="Mangifesta M."/>
            <person name="Ferrario C."/>
            <person name="Modesto M."/>
            <person name="Mattarelli P."/>
            <person name="Jiri K."/>
            <person name="van Sinderen D."/>
            <person name="Ventura M."/>
        </authorList>
    </citation>
    <scope>NUCLEOTIDE SEQUENCE [LARGE SCALE GENOMIC DNA]</scope>
    <source>
        <strain evidence="10 11">DSM 24744</strain>
    </source>
</reference>
<feature type="transmembrane region" description="Helical" evidence="7">
    <location>
        <begin position="196"/>
        <end position="218"/>
    </location>
</feature>
<comment type="subcellular location">
    <subcellularLocation>
        <location evidence="1 7">Cell membrane</location>
        <topology evidence="1 7">Multi-pass membrane protein</topology>
    </subcellularLocation>
</comment>
<feature type="transmembrane region" description="Helical" evidence="7">
    <location>
        <begin position="352"/>
        <end position="369"/>
    </location>
</feature>
<evidence type="ECO:0000259" key="9">
    <source>
        <dbReference type="PROSITE" id="PS50928"/>
    </source>
</evidence>
<gene>
    <name evidence="10" type="ORF">PSSU_0638</name>
</gene>
<dbReference type="InterPro" id="IPR045621">
    <property type="entry name" value="BPD_transp_1_N"/>
</dbReference>
<dbReference type="Pfam" id="PF00528">
    <property type="entry name" value="BPD_transp_1"/>
    <property type="match status" value="1"/>
</dbReference>
<evidence type="ECO:0000256" key="2">
    <source>
        <dbReference type="ARBA" id="ARBA00022448"/>
    </source>
</evidence>
<keyword evidence="6 7" id="KW-0472">Membrane</keyword>
<dbReference type="Pfam" id="PF19300">
    <property type="entry name" value="BPD_transp_1_N"/>
    <property type="match status" value="1"/>
</dbReference>
<dbReference type="Gene3D" id="1.10.3720.10">
    <property type="entry name" value="MetI-like"/>
    <property type="match status" value="1"/>
</dbReference>
<dbReference type="AlphaFoldDB" id="A0A261F1M2"/>
<dbReference type="CDD" id="cd06261">
    <property type="entry name" value="TM_PBP2"/>
    <property type="match status" value="1"/>
</dbReference>
<feature type="transmembrane region" description="Helical" evidence="7">
    <location>
        <begin position="71"/>
        <end position="92"/>
    </location>
</feature>
<evidence type="ECO:0000256" key="6">
    <source>
        <dbReference type="ARBA" id="ARBA00023136"/>
    </source>
</evidence>
<feature type="transmembrane region" description="Helical" evidence="7">
    <location>
        <begin position="243"/>
        <end position="263"/>
    </location>
</feature>
<evidence type="ECO:0000256" key="4">
    <source>
        <dbReference type="ARBA" id="ARBA00022692"/>
    </source>
</evidence>
<evidence type="ECO:0000313" key="10">
    <source>
        <dbReference type="EMBL" id="OZG53020.1"/>
    </source>
</evidence>
<keyword evidence="11" id="KW-1185">Reference proteome</keyword>
<dbReference type="PROSITE" id="PS50928">
    <property type="entry name" value="ABC_TM1"/>
    <property type="match status" value="1"/>
</dbReference>
<dbReference type="PANTHER" id="PTHR43163:SF3">
    <property type="entry name" value="PEPTIDE ABC TRANSPORTER PERMEASE PROTEIN"/>
    <property type="match status" value="1"/>
</dbReference>
<comment type="caution">
    <text evidence="10">The sequence shown here is derived from an EMBL/GenBank/DDBJ whole genome shotgun (WGS) entry which is preliminary data.</text>
</comment>
<keyword evidence="5 7" id="KW-1133">Transmembrane helix</keyword>
<accession>A0A261F1M2</accession>
<proteinExistence type="inferred from homology"/>
<dbReference type="InterPro" id="IPR035906">
    <property type="entry name" value="MetI-like_sf"/>
</dbReference>
<keyword evidence="4 7" id="KW-0812">Transmembrane</keyword>
<evidence type="ECO:0000256" key="3">
    <source>
        <dbReference type="ARBA" id="ARBA00022475"/>
    </source>
</evidence>
<name>A0A261F1M2_9BIFI</name>
<feature type="transmembrane region" description="Helical" evidence="7">
    <location>
        <begin position="305"/>
        <end position="332"/>
    </location>
</feature>
<evidence type="ECO:0000256" key="8">
    <source>
        <dbReference type="SAM" id="MobiDB-lite"/>
    </source>
</evidence>
<protein>
    <submittedName>
        <fullName evidence="10">ABC transporter permease</fullName>
    </submittedName>
</protein>
<feature type="compositionally biased region" description="Low complexity" evidence="8">
    <location>
        <begin position="23"/>
        <end position="33"/>
    </location>
</feature>
<sequence>MTGKPAQSAQAAQVAPVAQAAPAAQTAQVTQSAGQTKTSEPRSAALRSPHSQSPRAHAHVHVRVPYVVRRLAAFIVAALVQSAVIFAFLRMLPGDAAMVLGGTTATPEQTARLRAQMGLDRPYPVQYLSWLSDVLHGNLGVSQLSGKAVGAQVGVRMEVTLPLAVLGLAVALAIGIPLGVLAVTARSAKLRRALQICAIVAGSIPALWGGLLLVLIFGKGVGLLGVLPSQGFPSGGWRAPGRALASLALPALSIGIITGAQLLRYVRSALVDVCDTDYIAQAMVAGMTRAQAVRRVGLRLAAPQIVSVAGLAFASMMTGVVVVENLFALPGFATLLMNDLKGRDFLAVQSELLLLSLLFLVMGLVVDMLHHALDPRLKDAAGFGADADGGAAAVASAAVVSSAATGEGDEA</sequence>
<keyword evidence="3" id="KW-1003">Cell membrane</keyword>
<dbReference type="EMBL" id="MWWQ01000005">
    <property type="protein sequence ID" value="OZG53020.1"/>
    <property type="molecule type" value="Genomic_DNA"/>
</dbReference>
<evidence type="ECO:0000256" key="1">
    <source>
        <dbReference type="ARBA" id="ARBA00004651"/>
    </source>
</evidence>
<evidence type="ECO:0000313" key="11">
    <source>
        <dbReference type="Proteomes" id="UP000216454"/>
    </source>
</evidence>
<evidence type="ECO:0000256" key="5">
    <source>
        <dbReference type="ARBA" id="ARBA00022989"/>
    </source>
</evidence>
<dbReference type="InterPro" id="IPR000515">
    <property type="entry name" value="MetI-like"/>
</dbReference>
<comment type="similarity">
    <text evidence="7">Belongs to the binding-protein-dependent transport system permease family.</text>
</comment>
<feature type="transmembrane region" description="Helical" evidence="7">
    <location>
        <begin position="163"/>
        <end position="184"/>
    </location>
</feature>
<feature type="region of interest" description="Disordered" evidence="8">
    <location>
        <begin position="23"/>
        <end position="58"/>
    </location>
</feature>
<dbReference type="SUPFAM" id="SSF161098">
    <property type="entry name" value="MetI-like"/>
    <property type="match status" value="1"/>
</dbReference>